<comment type="caution">
    <text evidence="2">The sequence shown here is derived from an EMBL/GenBank/DDBJ whole genome shotgun (WGS) entry which is preliminary data.</text>
</comment>
<dbReference type="OrthoDB" id="2142040at2759"/>
<dbReference type="EMBL" id="NESQ01000055">
    <property type="protein sequence ID" value="PUU80836.1"/>
    <property type="molecule type" value="Genomic_DNA"/>
</dbReference>
<dbReference type="PANTHER" id="PTHR34706">
    <property type="entry name" value="SLR1338 PROTEIN"/>
    <property type="match status" value="1"/>
</dbReference>
<evidence type="ECO:0008006" key="4">
    <source>
        <dbReference type="Google" id="ProtNLM"/>
    </source>
</evidence>
<reference evidence="2 3" key="1">
    <citation type="submission" date="2017-04" db="EMBL/GenBank/DDBJ databases">
        <title>Draft genome sequence of Tuber borchii Vittad., a whitish edible truffle.</title>
        <authorList>
            <consortium name="DOE Joint Genome Institute"/>
            <person name="Murat C."/>
            <person name="Kuo A."/>
            <person name="Barry K.W."/>
            <person name="Clum A."/>
            <person name="Dockter R.B."/>
            <person name="Fauchery L."/>
            <person name="Iotti M."/>
            <person name="Kohler A."/>
            <person name="Labutti K."/>
            <person name="Lindquist E.A."/>
            <person name="Lipzen A."/>
            <person name="Ohm R.A."/>
            <person name="Wang M."/>
            <person name="Grigoriev I.V."/>
            <person name="Zambonelli A."/>
            <person name="Martin F.M."/>
        </authorList>
    </citation>
    <scope>NUCLEOTIDE SEQUENCE [LARGE SCALE GENOMIC DNA]</scope>
    <source>
        <strain evidence="2 3">Tbo3840</strain>
    </source>
</reference>
<keyword evidence="3" id="KW-1185">Reference proteome</keyword>
<name>A0A2T6ZZE2_TUBBO</name>
<dbReference type="AlphaFoldDB" id="A0A2T6ZZE2"/>
<dbReference type="PANTHER" id="PTHR34706:SF2">
    <property type="entry name" value="RFEF"/>
    <property type="match status" value="1"/>
</dbReference>
<gene>
    <name evidence="2" type="ORF">B9Z19DRAFT_973456</name>
</gene>
<feature type="compositionally biased region" description="Basic and acidic residues" evidence="1">
    <location>
        <begin position="335"/>
        <end position="354"/>
    </location>
</feature>
<evidence type="ECO:0000313" key="3">
    <source>
        <dbReference type="Proteomes" id="UP000244722"/>
    </source>
</evidence>
<evidence type="ECO:0000256" key="1">
    <source>
        <dbReference type="SAM" id="MobiDB-lite"/>
    </source>
</evidence>
<feature type="compositionally biased region" description="Low complexity" evidence="1">
    <location>
        <begin position="306"/>
        <end position="322"/>
    </location>
</feature>
<protein>
    <recommendedName>
        <fullName evidence="4">VWFA domain-containing protein</fullName>
    </recommendedName>
</protein>
<proteinExistence type="predicted"/>
<feature type="compositionally biased region" description="Basic and acidic residues" evidence="1">
    <location>
        <begin position="425"/>
        <end position="434"/>
    </location>
</feature>
<dbReference type="STRING" id="42251.A0A2T6ZZE2"/>
<evidence type="ECO:0000313" key="2">
    <source>
        <dbReference type="EMBL" id="PUU80836.1"/>
    </source>
</evidence>
<accession>A0A2T6ZZE2</accession>
<organism evidence="2 3">
    <name type="scientific">Tuber borchii</name>
    <name type="common">White truffle</name>
    <dbReference type="NCBI Taxonomy" id="42251"/>
    <lineage>
        <taxon>Eukaryota</taxon>
        <taxon>Fungi</taxon>
        <taxon>Dikarya</taxon>
        <taxon>Ascomycota</taxon>
        <taxon>Pezizomycotina</taxon>
        <taxon>Pezizomycetes</taxon>
        <taxon>Pezizales</taxon>
        <taxon>Tuberaceae</taxon>
        <taxon>Tuber</taxon>
    </lineage>
</organism>
<dbReference type="Proteomes" id="UP000244722">
    <property type="component" value="Unassembled WGS sequence"/>
</dbReference>
<sequence length="434" mass="47928">MRSNIEVAIPNGQQQISKWLKDVIINHRKGLQEMYGETEVELDKSLKVPITKGVEMARKLVGMGCNIEVAKNLTLLTLYDVAVLIDDSSTMKYGENGMRKETLIQFLDHITEIFSMANESGILAIRFMNSYLGKENWTGESRDYLDQHDYGGQANIGVSLHTQILMQFAFENPNQSKPLLVLIVTDSGFDGVKRSFLKIVIRNCVRERERAGKGGDAVSFQFSRIGNDPSAALLLIDLDQDPDLREHIDVLPGEFKHQLEEDMWFVLPKILLGAILPKASGQKELLQVPPSASQVDGPKEADASRPPDGPSSGSSRESSNSGYEQKHPVTSVKSADSRLGDERDEETTAERNRPEAALGITRNDEPNSNDDGEPGWRMTDATSSSAQGPIRSPGIRFTDQPRSPSTGPPVGLVPRGRTLSWGKDAVMRKGKEKE</sequence>
<feature type="region of interest" description="Disordered" evidence="1">
    <location>
        <begin position="285"/>
        <end position="434"/>
    </location>
</feature>